<name>A0ABW1UQD7_9LACO</name>
<dbReference type="Pfam" id="PF19276">
    <property type="entry name" value="HD_assoc_2"/>
    <property type="match status" value="1"/>
</dbReference>
<dbReference type="RefSeq" id="WP_125597101.1">
    <property type="nucleotide sequence ID" value="NZ_JBHSSM010000024.1"/>
</dbReference>
<accession>A0ABW1UQD7</accession>
<protein>
    <submittedName>
        <fullName evidence="2">HD domain-containing protein</fullName>
    </submittedName>
</protein>
<keyword evidence="3" id="KW-1185">Reference proteome</keyword>
<dbReference type="PANTHER" id="PTHR11373:SF4">
    <property type="entry name" value="DEOXYNUCLEOSIDE TRIPHOSPHATE TRIPHOSPHOHYDROLASE SAMHD1"/>
    <property type="match status" value="1"/>
</dbReference>
<organism evidence="2 3">
    <name type="scientific">Lapidilactobacillus achengensis</name>
    <dbReference type="NCBI Taxonomy" id="2486000"/>
    <lineage>
        <taxon>Bacteria</taxon>
        <taxon>Bacillati</taxon>
        <taxon>Bacillota</taxon>
        <taxon>Bacilli</taxon>
        <taxon>Lactobacillales</taxon>
        <taxon>Lactobacillaceae</taxon>
        <taxon>Lapidilactobacillus</taxon>
    </lineage>
</organism>
<dbReference type="EMBL" id="JBHSSM010000024">
    <property type="protein sequence ID" value="MFC6316164.1"/>
    <property type="molecule type" value="Genomic_DNA"/>
</dbReference>
<evidence type="ECO:0000313" key="2">
    <source>
        <dbReference type="EMBL" id="MFC6316164.1"/>
    </source>
</evidence>
<dbReference type="SMART" id="SM00471">
    <property type="entry name" value="HDc"/>
    <property type="match status" value="1"/>
</dbReference>
<proteinExistence type="predicted"/>
<evidence type="ECO:0000259" key="1">
    <source>
        <dbReference type="SMART" id="SM00471"/>
    </source>
</evidence>
<dbReference type="CDD" id="cd00077">
    <property type="entry name" value="HDc"/>
    <property type="match status" value="1"/>
</dbReference>
<comment type="caution">
    <text evidence="2">The sequence shown here is derived from an EMBL/GenBank/DDBJ whole genome shotgun (WGS) entry which is preliminary data.</text>
</comment>
<dbReference type="Gene3D" id="1.10.3210.10">
    <property type="entry name" value="Hypothetical protein af1432"/>
    <property type="match status" value="1"/>
</dbReference>
<dbReference type="PANTHER" id="PTHR11373">
    <property type="entry name" value="DEOXYNUCLEOSIDE TRIPHOSPHATE TRIPHOSPHOHYDROLASE"/>
    <property type="match status" value="1"/>
</dbReference>
<dbReference type="InterPro" id="IPR003607">
    <property type="entry name" value="HD/PDEase_dom"/>
</dbReference>
<gene>
    <name evidence="2" type="ORF">ACFQHW_11365</name>
</gene>
<sequence length="450" mass="52587">MEKPIMLPREKVLRDPVHNYIHVTHQVILDLINTSEFQRLRRIKQLGASSYTFHGAEHSRFTHCVGVYEITRQICNNFQRNYPSKTPEDHLWHDDEERLVALCAALLHDIGHGPYSHTFEHIFGTDHEAITRQILTSPETEVNQVLRGVSPDFPEKVASVIGKTYADPQVVQMISSQIDADRMDYLLRDAYNTGTKYGMFDLTRILRVMRPYRHGIAFEASGMHAVEDYIVCRFQMYQQVYFHPVSRSMEVILDHLLHRAKYLYEHGQLNHEQTPTLLVPFLEDDFTLQDYLRLDDGVLTTYFTLWRDHPDDILRDLTSRFLDRRPLKSVRFTPETRDLLPHLQELIEAAGFNPQYYTAVNDSYDLPYDAYDPSSKEPKTQIELMEQDGTLEELSTVSPIVAAITGKSTGDERFFFPREMIHPEELQLFEPLYQEFQTYLRNDCLVDPRA</sequence>
<dbReference type="InterPro" id="IPR045509">
    <property type="entry name" value="HD_assoc_2"/>
</dbReference>
<dbReference type="InterPro" id="IPR006674">
    <property type="entry name" value="HD_domain"/>
</dbReference>
<evidence type="ECO:0000313" key="3">
    <source>
        <dbReference type="Proteomes" id="UP001596310"/>
    </source>
</evidence>
<dbReference type="Proteomes" id="UP001596310">
    <property type="component" value="Unassembled WGS sequence"/>
</dbReference>
<dbReference type="Pfam" id="PF01966">
    <property type="entry name" value="HD"/>
    <property type="match status" value="1"/>
</dbReference>
<dbReference type="SUPFAM" id="SSF109604">
    <property type="entry name" value="HD-domain/PDEase-like"/>
    <property type="match status" value="1"/>
</dbReference>
<feature type="domain" description="HD/PDEase" evidence="1">
    <location>
        <begin position="56"/>
        <end position="195"/>
    </location>
</feature>
<reference evidence="3" key="1">
    <citation type="journal article" date="2019" name="Int. J. Syst. Evol. Microbiol.">
        <title>The Global Catalogue of Microorganisms (GCM) 10K type strain sequencing project: providing services to taxonomists for standard genome sequencing and annotation.</title>
        <authorList>
            <consortium name="The Broad Institute Genomics Platform"/>
            <consortium name="The Broad Institute Genome Sequencing Center for Infectious Disease"/>
            <person name="Wu L."/>
            <person name="Ma J."/>
        </authorList>
    </citation>
    <scope>NUCLEOTIDE SEQUENCE [LARGE SCALE GENOMIC DNA]</scope>
    <source>
        <strain evidence="3">CCM 8897</strain>
    </source>
</reference>
<dbReference type="InterPro" id="IPR050135">
    <property type="entry name" value="dGTPase-like"/>
</dbReference>